<dbReference type="STRING" id="1052585.GYO_2270"/>
<organism evidence="1 2">
    <name type="scientific">Bacillus spizizenii (strain DSM 15029 / JCM 12233 / NBRC 101239 / NRRL B-23049 / TU-B-10)</name>
    <name type="common">Bacillus subtilis subsp. spizizenii</name>
    <dbReference type="NCBI Taxonomy" id="1052585"/>
    <lineage>
        <taxon>Bacteria</taxon>
        <taxon>Bacillati</taxon>
        <taxon>Bacillota</taxon>
        <taxon>Bacilli</taxon>
        <taxon>Bacillales</taxon>
        <taxon>Bacillaceae</taxon>
        <taxon>Bacillus</taxon>
    </lineage>
</organism>
<evidence type="ECO:0000313" key="2">
    <source>
        <dbReference type="Proteomes" id="UP000002651"/>
    </source>
</evidence>
<dbReference type="KEGG" id="bst:GYO_2270"/>
<name>G4NPW8_BACS4</name>
<protein>
    <submittedName>
        <fullName evidence="1">Uncharacterized protein</fullName>
    </submittedName>
</protein>
<evidence type="ECO:0000313" key="1">
    <source>
        <dbReference type="EMBL" id="AEP86896.1"/>
    </source>
</evidence>
<dbReference type="Proteomes" id="UP000002651">
    <property type="component" value="Chromosome"/>
</dbReference>
<dbReference type="AlphaFoldDB" id="G4NPW8"/>
<accession>G4NPW8</accession>
<dbReference type="HOGENOM" id="CLU_3247456_0_0_9"/>
<proteinExistence type="predicted"/>
<reference evidence="1 2" key="1">
    <citation type="journal article" date="2012" name="J. Bacteriol.">
        <title>Whole-genome sequences of Bacillus subtilis and close relatives.</title>
        <authorList>
            <person name="Earl A.M."/>
            <person name="Eppinger M."/>
            <person name="Fricke W.F."/>
            <person name="Rosovitz M.J."/>
            <person name="Rasko D.A."/>
            <person name="Daugherty S."/>
            <person name="Losick R."/>
            <person name="Kolter R."/>
            <person name="Ravel J."/>
        </authorList>
    </citation>
    <scope>NUCLEOTIDE SEQUENCE [LARGE SCALE GENOMIC DNA]</scope>
    <source>
        <strain evidence="2">DSM 15029 / JCM 12233 / NBRC 101239 / NRRL B-23049 / TU-B-10</strain>
    </source>
</reference>
<dbReference type="EMBL" id="CP002905">
    <property type="protein sequence ID" value="AEP86896.1"/>
    <property type="molecule type" value="Genomic_DNA"/>
</dbReference>
<gene>
    <name evidence="1" type="ordered locus">GYO_2270</name>
</gene>
<keyword evidence="2" id="KW-1185">Reference proteome</keyword>
<sequence>MLTVTTKENVTELGEHRVFEYGSSRIKWCWKLLRGAILLQIG</sequence>